<proteinExistence type="predicted"/>
<keyword evidence="2" id="KW-1185">Reference proteome</keyword>
<protein>
    <submittedName>
        <fullName evidence="1">DUF1476 domain-containing protein</fullName>
    </submittedName>
</protein>
<evidence type="ECO:0000313" key="1">
    <source>
        <dbReference type="EMBL" id="MCJ1962086.1"/>
    </source>
</evidence>
<dbReference type="Pfam" id="PF07345">
    <property type="entry name" value="ATPaseInh_sub_z"/>
    <property type="match status" value="1"/>
</dbReference>
<comment type="caution">
    <text evidence="1">The sequence shown here is derived from an EMBL/GenBank/DDBJ whole genome shotgun (WGS) entry which is preliminary data.</text>
</comment>
<accession>A0ABT0AFV3</accession>
<dbReference type="Proteomes" id="UP001162802">
    <property type="component" value="Unassembled WGS sequence"/>
</dbReference>
<dbReference type="RefSeq" id="WP_243801744.1">
    <property type="nucleotide sequence ID" value="NZ_JALHAT010000031.1"/>
</dbReference>
<evidence type="ECO:0000313" key="2">
    <source>
        <dbReference type="Proteomes" id="UP001162802"/>
    </source>
</evidence>
<dbReference type="InterPro" id="IPR009945">
    <property type="entry name" value="ATPase_inh_sub_z"/>
</dbReference>
<organism evidence="1 2">
    <name type="scientific">Novosphingobium mangrovi</name>
    <name type="common">ex Hu et al. 2023</name>
    <dbReference type="NCBI Taxonomy" id="2930094"/>
    <lineage>
        <taxon>Bacteria</taxon>
        <taxon>Pseudomonadati</taxon>
        <taxon>Pseudomonadota</taxon>
        <taxon>Alphaproteobacteria</taxon>
        <taxon>Sphingomonadales</taxon>
        <taxon>Sphingomonadaceae</taxon>
        <taxon>Novosphingobium</taxon>
    </lineage>
</organism>
<name>A0ABT0AFV3_9SPHN</name>
<sequence length="111" mass="11817">MKSFSSKGHGADGGEPTGLEHDAEVLFRIQARRNRLVGEWAAARMGLSEAETEAYAKAVVQADFEEAGDEDVIRKLLGDITAAGVDTTEGEVRAALEAKQVEARRAFLGAA</sequence>
<dbReference type="Gene3D" id="1.10.790.20">
    <property type="entry name" value="Domain of unknown function DUF1476"/>
    <property type="match status" value="1"/>
</dbReference>
<dbReference type="InterPro" id="IPR038293">
    <property type="entry name" value="ATPase_inh_sub_z_sf"/>
</dbReference>
<reference evidence="1" key="1">
    <citation type="submission" date="2022-03" db="EMBL/GenBank/DDBJ databases">
        <title>Identification of a novel bacterium isolated from mangrove sediments.</title>
        <authorList>
            <person name="Pan X."/>
        </authorList>
    </citation>
    <scope>NUCLEOTIDE SEQUENCE</scope>
    <source>
        <strain evidence="1">B2637</strain>
    </source>
</reference>
<gene>
    <name evidence="1" type="ORF">MTR65_15440</name>
</gene>
<dbReference type="EMBL" id="JALHAT010000031">
    <property type="protein sequence ID" value="MCJ1962086.1"/>
    <property type="molecule type" value="Genomic_DNA"/>
</dbReference>